<feature type="domain" description="Methyltransferase type 11" evidence="1">
    <location>
        <begin position="35"/>
        <end position="131"/>
    </location>
</feature>
<dbReference type="Pfam" id="PF08241">
    <property type="entry name" value="Methyltransf_11"/>
    <property type="match status" value="1"/>
</dbReference>
<dbReference type="InterPro" id="IPR029063">
    <property type="entry name" value="SAM-dependent_MTases_sf"/>
</dbReference>
<evidence type="ECO:0000259" key="1">
    <source>
        <dbReference type="Pfam" id="PF08241"/>
    </source>
</evidence>
<keyword evidence="2" id="KW-0489">Methyltransferase</keyword>
<dbReference type="Proteomes" id="UP000810292">
    <property type="component" value="Unassembled WGS sequence"/>
</dbReference>
<dbReference type="GO" id="GO:0008757">
    <property type="term" value="F:S-adenosylmethionine-dependent methyltransferase activity"/>
    <property type="evidence" value="ECO:0007669"/>
    <property type="project" value="InterPro"/>
</dbReference>
<proteinExistence type="predicted"/>
<dbReference type="Gene3D" id="3.40.50.150">
    <property type="entry name" value="Vaccinia Virus protein VP39"/>
    <property type="match status" value="1"/>
</dbReference>
<dbReference type="AlphaFoldDB" id="A0A9D9NDK5"/>
<feature type="non-terminal residue" evidence="2">
    <location>
        <position position="1"/>
    </location>
</feature>
<dbReference type="GO" id="GO:0032259">
    <property type="term" value="P:methylation"/>
    <property type="evidence" value="ECO:0007669"/>
    <property type="project" value="UniProtKB-KW"/>
</dbReference>
<sequence length="235" mass="26127">DMIEDAKAGHPALRITIDKPIPESWIDSLRGKHVLSLGGGGGQQTPLLAAFGCDTECADISARMLERDMEALERYSLSAKLHQISMTDLSIFPAESFDAIISPVSMNFVKDIGKVFSECARIMRKGGSFIFGIANPALYLFDDRLLEKGKMKIKYTLPFSDEISLSEKELKKRIAHNDTIEYSHTLEDIIGKLCRSGFAITDFFSDGTSFEPIDSFLHDCYLAFRAVRVDDSSVL</sequence>
<reference evidence="2" key="1">
    <citation type="submission" date="2020-10" db="EMBL/GenBank/DDBJ databases">
        <authorList>
            <person name="Gilroy R."/>
        </authorList>
    </citation>
    <scope>NUCLEOTIDE SEQUENCE</scope>
    <source>
        <strain evidence="2">14700</strain>
    </source>
</reference>
<protein>
    <submittedName>
        <fullName evidence="2">Class I SAM-dependent methyltransferase</fullName>
    </submittedName>
</protein>
<evidence type="ECO:0000313" key="3">
    <source>
        <dbReference type="Proteomes" id="UP000810292"/>
    </source>
</evidence>
<evidence type="ECO:0000313" key="2">
    <source>
        <dbReference type="EMBL" id="MBO8469488.1"/>
    </source>
</evidence>
<dbReference type="CDD" id="cd02440">
    <property type="entry name" value="AdoMet_MTases"/>
    <property type="match status" value="1"/>
</dbReference>
<dbReference type="InterPro" id="IPR013216">
    <property type="entry name" value="Methyltransf_11"/>
</dbReference>
<organism evidence="2 3">
    <name type="scientific">Candidatus Ornithospirochaeta stercoravium</name>
    <dbReference type="NCBI Taxonomy" id="2840897"/>
    <lineage>
        <taxon>Bacteria</taxon>
        <taxon>Pseudomonadati</taxon>
        <taxon>Spirochaetota</taxon>
        <taxon>Spirochaetia</taxon>
        <taxon>Spirochaetales</taxon>
        <taxon>Spirochaetaceae</taxon>
        <taxon>Spirochaetaceae incertae sedis</taxon>
        <taxon>Candidatus Ornithospirochaeta</taxon>
    </lineage>
</organism>
<gene>
    <name evidence="2" type="ORF">IAA72_06870</name>
</gene>
<accession>A0A9D9NDK5</accession>
<reference evidence="2" key="2">
    <citation type="journal article" date="2021" name="PeerJ">
        <title>Extensive microbial diversity within the chicken gut microbiome revealed by metagenomics and culture.</title>
        <authorList>
            <person name="Gilroy R."/>
            <person name="Ravi A."/>
            <person name="Getino M."/>
            <person name="Pursley I."/>
            <person name="Horton D.L."/>
            <person name="Alikhan N.F."/>
            <person name="Baker D."/>
            <person name="Gharbi K."/>
            <person name="Hall N."/>
            <person name="Watson M."/>
            <person name="Adriaenssens E.M."/>
            <person name="Foster-Nyarko E."/>
            <person name="Jarju S."/>
            <person name="Secka A."/>
            <person name="Antonio M."/>
            <person name="Oren A."/>
            <person name="Chaudhuri R.R."/>
            <person name="La Ragione R."/>
            <person name="Hildebrand F."/>
            <person name="Pallen M.J."/>
        </authorList>
    </citation>
    <scope>NUCLEOTIDE SEQUENCE</scope>
    <source>
        <strain evidence="2">14700</strain>
    </source>
</reference>
<dbReference type="EMBL" id="JADIMF010000109">
    <property type="protein sequence ID" value="MBO8469488.1"/>
    <property type="molecule type" value="Genomic_DNA"/>
</dbReference>
<keyword evidence="2" id="KW-0808">Transferase</keyword>
<dbReference type="SUPFAM" id="SSF53335">
    <property type="entry name" value="S-adenosyl-L-methionine-dependent methyltransferases"/>
    <property type="match status" value="1"/>
</dbReference>
<comment type="caution">
    <text evidence="2">The sequence shown here is derived from an EMBL/GenBank/DDBJ whole genome shotgun (WGS) entry which is preliminary data.</text>
</comment>
<name>A0A9D9NDK5_9SPIO</name>